<accession>A0AAE3HEM5</accession>
<proteinExistence type="predicted"/>
<dbReference type="GO" id="GO:0008982">
    <property type="term" value="F:protein-N(PI)-phosphohistidine-sugar phosphotransferase activity"/>
    <property type="evidence" value="ECO:0007669"/>
    <property type="project" value="InterPro"/>
</dbReference>
<dbReference type="Gene3D" id="3.40.35.10">
    <property type="entry name" value="Phosphotransferase system, sorbose subfamily IIB component"/>
    <property type="match status" value="1"/>
</dbReference>
<keyword evidence="3" id="KW-0963">Cytoplasm</keyword>
<dbReference type="GO" id="GO:0009401">
    <property type="term" value="P:phosphoenolpyruvate-dependent sugar phosphotransferase system"/>
    <property type="evidence" value="ECO:0007669"/>
    <property type="project" value="UniProtKB-KW"/>
</dbReference>
<dbReference type="PROSITE" id="PS51101">
    <property type="entry name" value="PTS_EIIB_TYPE_4"/>
    <property type="match status" value="1"/>
</dbReference>
<comment type="subcellular location">
    <subcellularLocation>
        <location evidence="1">Cytoplasm</location>
    </subcellularLocation>
</comment>
<dbReference type="GO" id="GO:0016301">
    <property type="term" value="F:kinase activity"/>
    <property type="evidence" value="ECO:0007669"/>
    <property type="project" value="UniProtKB-KW"/>
</dbReference>
<dbReference type="GO" id="GO:0005737">
    <property type="term" value="C:cytoplasm"/>
    <property type="evidence" value="ECO:0007669"/>
    <property type="project" value="UniProtKB-SubCell"/>
</dbReference>
<dbReference type="InterPro" id="IPR004720">
    <property type="entry name" value="PTS_IIB_sorbose-sp"/>
</dbReference>
<keyword evidence="2" id="KW-0813">Transport</keyword>
<dbReference type="Proteomes" id="UP001205748">
    <property type="component" value="Unassembled WGS sequence"/>
</dbReference>
<dbReference type="InterPro" id="IPR036667">
    <property type="entry name" value="PTS_IIB_sorbose-sp_sf"/>
</dbReference>
<evidence type="ECO:0000313" key="9">
    <source>
        <dbReference type="EMBL" id="MCR1899110.1"/>
    </source>
</evidence>
<evidence type="ECO:0000256" key="7">
    <source>
        <dbReference type="ARBA" id="ARBA00022777"/>
    </source>
</evidence>
<evidence type="ECO:0000256" key="2">
    <source>
        <dbReference type="ARBA" id="ARBA00022448"/>
    </source>
</evidence>
<evidence type="ECO:0000256" key="3">
    <source>
        <dbReference type="ARBA" id="ARBA00022490"/>
    </source>
</evidence>
<dbReference type="Pfam" id="PF03830">
    <property type="entry name" value="PTSIIB_sorb"/>
    <property type="match status" value="1"/>
</dbReference>
<organism evidence="9 10">
    <name type="scientific">Irregularibacter muris</name>
    <dbReference type="NCBI Taxonomy" id="1796619"/>
    <lineage>
        <taxon>Bacteria</taxon>
        <taxon>Bacillati</taxon>
        <taxon>Bacillota</taxon>
        <taxon>Clostridia</taxon>
        <taxon>Eubacteriales</taxon>
        <taxon>Eubacteriaceae</taxon>
        <taxon>Irregularibacter</taxon>
    </lineage>
</organism>
<protein>
    <submittedName>
        <fullName evidence="9">PTS sugar transporter subunit IIB</fullName>
    </submittedName>
</protein>
<dbReference type="EMBL" id="JANKAS010000007">
    <property type="protein sequence ID" value="MCR1899110.1"/>
    <property type="molecule type" value="Genomic_DNA"/>
</dbReference>
<comment type="caution">
    <text evidence="9">The sequence shown here is derived from an EMBL/GenBank/DDBJ whole genome shotgun (WGS) entry which is preliminary data.</text>
</comment>
<feature type="domain" description="PTS EIIB type-4" evidence="8">
    <location>
        <begin position="1"/>
        <end position="163"/>
    </location>
</feature>
<dbReference type="RefSeq" id="WP_257531119.1">
    <property type="nucleotide sequence ID" value="NZ_JANKAS010000007.1"/>
</dbReference>
<keyword evidence="4 9" id="KW-0762">Sugar transport</keyword>
<sequence>MAEIKLARVDFRLIHGQVIARWLKQIEANRIIIIDDLLSKDPFMSQVYVMAAPAGVNVEIISTDEAAAAWKSNELGNGNLLILFKRVKSAFEAQQKGFPIHTLQIGGLGADVGRKVVHNQITLDKADAEKLQKISENGTKVIFQTVPEEKFGSLDKILKKMKE</sequence>
<reference evidence="9" key="1">
    <citation type="submission" date="2022-07" db="EMBL/GenBank/DDBJ databases">
        <title>Enhanced cultured diversity of the mouse gut microbiota enables custom-made synthetic communities.</title>
        <authorList>
            <person name="Afrizal A."/>
        </authorList>
    </citation>
    <scope>NUCLEOTIDE SEQUENCE</scope>
    <source>
        <strain evidence="9">DSM 28593</strain>
    </source>
</reference>
<keyword evidence="10" id="KW-1185">Reference proteome</keyword>
<evidence type="ECO:0000256" key="4">
    <source>
        <dbReference type="ARBA" id="ARBA00022597"/>
    </source>
</evidence>
<evidence type="ECO:0000256" key="6">
    <source>
        <dbReference type="ARBA" id="ARBA00022683"/>
    </source>
</evidence>
<gene>
    <name evidence="9" type="ORF">NSA47_08955</name>
</gene>
<dbReference type="AlphaFoldDB" id="A0AAE3HEM5"/>
<keyword evidence="6" id="KW-0598">Phosphotransferase system</keyword>
<evidence type="ECO:0000259" key="8">
    <source>
        <dbReference type="PROSITE" id="PS51101"/>
    </source>
</evidence>
<keyword evidence="5" id="KW-0808">Transferase</keyword>
<evidence type="ECO:0000313" key="10">
    <source>
        <dbReference type="Proteomes" id="UP001205748"/>
    </source>
</evidence>
<name>A0AAE3HEM5_9FIRM</name>
<keyword evidence="7" id="KW-0418">Kinase</keyword>
<evidence type="ECO:0000256" key="5">
    <source>
        <dbReference type="ARBA" id="ARBA00022679"/>
    </source>
</evidence>
<dbReference type="SUPFAM" id="SSF52728">
    <property type="entry name" value="PTS IIb component"/>
    <property type="match status" value="1"/>
</dbReference>
<evidence type="ECO:0000256" key="1">
    <source>
        <dbReference type="ARBA" id="ARBA00004496"/>
    </source>
</evidence>